<protein>
    <submittedName>
        <fullName evidence="4">Carbon-nitrogen hydrolase family protein</fullName>
    </submittedName>
</protein>
<dbReference type="PROSITE" id="PS50263">
    <property type="entry name" value="CN_HYDROLASE"/>
    <property type="match status" value="1"/>
</dbReference>
<dbReference type="Pfam" id="PF00795">
    <property type="entry name" value="CN_hydrolase"/>
    <property type="match status" value="1"/>
</dbReference>
<dbReference type="PANTHER" id="PTHR23088">
    <property type="entry name" value="NITRILASE-RELATED"/>
    <property type="match status" value="1"/>
</dbReference>
<comment type="similarity">
    <text evidence="1">Belongs to the carbon-nitrogen hydrolase superfamily. NIT1/NIT2 family.</text>
</comment>
<dbReference type="RefSeq" id="WP_185275181.1">
    <property type="nucleotide sequence ID" value="NZ_CP043641.1"/>
</dbReference>
<feature type="region of interest" description="Disordered" evidence="2">
    <location>
        <begin position="241"/>
        <end position="261"/>
    </location>
</feature>
<dbReference type="PROSITE" id="PS01227">
    <property type="entry name" value="UPF0012"/>
    <property type="match status" value="1"/>
</dbReference>
<dbReference type="Gene3D" id="3.60.110.10">
    <property type="entry name" value="Carbon-nitrogen hydrolase"/>
    <property type="match status" value="1"/>
</dbReference>
<evidence type="ECO:0000256" key="1">
    <source>
        <dbReference type="ARBA" id="ARBA00010613"/>
    </source>
</evidence>
<evidence type="ECO:0000313" key="5">
    <source>
        <dbReference type="Proteomes" id="UP000515511"/>
    </source>
</evidence>
<evidence type="ECO:0000256" key="2">
    <source>
        <dbReference type="SAM" id="MobiDB-lite"/>
    </source>
</evidence>
<reference evidence="5" key="1">
    <citation type="submission" date="2019-09" db="EMBL/GenBank/DDBJ databases">
        <title>Antimicrobial potential of Antarctic Bacteria.</title>
        <authorList>
            <person name="Benaud N."/>
            <person name="Edwards R.J."/>
            <person name="Ferrari B.C."/>
        </authorList>
    </citation>
    <scope>NUCLEOTIDE SEQUENCE [LARGE SCALE GENOMIC DNA]</scope>
    <source>
        <strain evidence="5">INR9</strain>
    </source>
</reference>
<dbReference type="Proteomes" id="UP000515511">
    <property type="component" value="Chromosome"/>
</dbReference>
<proteinExistence type="inferred from homology"/>
<organism evidence="4 5">
    <name type="scientific">Leifsonia shinshuensis</name>
    <dbReference type="NCBI Taxonomy" id="150026"/>
    <lineage>
        <taxon>Bacteria</taxon>
        <taxon>Bacillati</taxon>
        <taxon>Actinomycetota</taxon>
        <taxon>Actinomycetes</taxon>
        <taxon>Micrococcales</taxon>
        <taxon>Microbacteriaceae</taxon>
        <taxon>Leifsonia</taxon>
    </lineage>
</organism>
<accession>A0A7G6YB51</accession>
<feature type="domain" description="CN hydrolase" evidence="3">
    <location>
        <begin position="1"/>
        <end position="243"/>
    </location>
</feature>
<gene>
    <name evidence="4" type="ORF">F1C12_11665</name>
</gene>
<dbReference type="EMBL" id="CP043641">
    <property type="protein sequence ID" value="QNE35716.1"/>
    <property type="molecule type" value="Genomic_DNA"/>
</dbReference>
<name>A0A7G6YB51_9MICO</name>
<evidence type="ECO:0000313" key="4">
    <source>
        <dbReference type="EMBL" id="QNE35716.1"/>
    </source>
</evidence>
<dbReference type="AlphaFoldDB" id="A0A7G6YB51"/>
<sequence length="261" mass="27655">MRLALAQLASDDDVAGNLRAVRDAVARAADQGADLVLLPEYAMYEKKMVDATFAGAAEPLDGRFGTAVAELAASRGVAIVAGLVEQSADHAEPRPFNTLAAFGADGSLLARYRKIHLFDSFGFRESEWIAPAPEPEPVVFEAAGMTVGLMTCYDLRFPELGRALADAGAELIAVCSSWVPGPSKVDQWRTLARARAIENGCYAAAVSQAEPISVGHSLLADPHGDVLVEAGGAPETMLAEAEPEAVESARERDPALRLRRL</sequence>
<dbReference type="KEGG" id="lse:F1C12_11665"/>
<dbReference type="SUPFAM" id="SSF56317">
    <property type="entry name" value="Carbon-nitrogen hydrolase"/>
    <property type="match status" value="1"/>
</dbReference>
<dbReference type="InterPro" id="IPR001110">
    <property type="entry name" value="UPF0012_CS"/>
</dbReference>
<dbReference type="GO" id="GO:0016787">
    <property type="term" value="F:hydrolase activity"/>
    <property type="evidence" value="ECO:0007669"/>
    <property type="project" value="UniProtKB-KW"/>
</dbReference>
<dbReference type="InterPro" id="IPR036526">
    <property type="entry name" value="C-N_Hydrolase_sf"/>
</dbReference>
<dbReference type="PANTHER" id="PTHR23088:SF27">
    <property type="entry name" value="DEAMINATED GLUTATHIONE AMIDASE"/>
    <property type="match status" value="1"/>
</dbReference>
<dbReference type="InterPro" id="IPR003010">
    <property type="entry name" value="C-N_Hydrolase"/>
</dbReference>
<evidence type="ECO:0000259" key="3">
    <source>
        <dbReference type="PROSITE" id="PS50263"/>
    </source>
</evidence>
<keyword evidence="4" id="KW-0378">Hydrolase</keyword>
<dbReference type="CDD" id="cd07581">
    <property type="entry name" value="nitrilase_3"/>
    <property type="match status" value="1"/>
</dbReference>
<feature type="compositionally biased region" description="Basic and acidic residues" evidence="2">
    <location>
        <begin position="247"/>
        <end position="261"/>
    </location>
</feature>